<name>A0ABR4H017_9EURO</name>
<accession>A0ABR4H017</accession>
<gene>
    <name evidence="10" type="ORF">BJX63DRAFT_424375</name>
</gene>
<feature type="domain" description="GFO/IDH/MocA-like oxidoreductase" evidence="9">
    <location>
        <begin position="158"/>
        <end position="267"/>
    </location>
</feature>
<dbReference type="InterPro" id="IPR036812">
    <property type="entry name" value="NAD(P)_OxRdtase_dom_sf"/>
</dbReference>
<dbReference type="EMBL" id="JBFXLT010000104">
    <property type="protein sequence ID" value="KAL2808788.1"/>
    <property type="molecule type" value="Genomic_DNA"/>
</dbReference>
<organism evidence="10 11">
    <name type="scientific">Aspergillus granulosus</name>
    <dbReference type="NCBI Taxonomy" id="176169"/>
    <lineage>
        <taxon>Eukaryota</taxon>
        <taxon>Fungi</taxon>
        <taxon>Dikarya</taxon>
        <taxon>Ascomycota</taxon>
        <taxon>Pezizomycotina</taxon>
        <taxon>Eurotiomycetes</taxon>
        <taxon>Eurotiomycetidae</taxon>
        <taxon>Eurotiales</taxon>
        <taxon>Aspergillaceae</taxon>
        <taxon>Aspergillus</taxon>
        <taxon>Aspergillus subgen. Nidulantes</taxon>
    </lineage>
</organism>
<dbReference type="PROSITE" id="PS00798">
    <property type="entry name" value="ALDOKETO_REDUCTASE_1"/>
    <property type="match status" value="1"/>
</dbReference>
<dbReference type="InterPro" id="IPR000683">
    <property type="entry name" value="Gfo/Idh/MocA-like_OxRdtase_N"/>
</dbReference>
<feature type="domain" description="NADP-dependent oxidoreductase" evidence="7">
    <location>
        <begin position="403"/>
        <end position="651"/>
    </location>
</feature>
<dbReference type="EC" id="1.1.1.307" evidence="2"/>
<dbReference type="Pfam" id="PF01408">
    <property type="entry name" value="GFO_IDH_MocA"/>
    <property type="match status" value="1"/>
</dbReference>
<keyword evidence="3" id="KW-0560">Oxidoreductase</keyword>
<dbReference type="SUPFAM" id="SSF51430">
    <property type="entry name" value="NAD(P)-linked oxidoreductase"/>
    <property type="match status" value="1"/>
</dbReference>
<proteinExistence type="inferred from homology"/>
<keyword evidence="11" id="KW-1185">Reference proteome</keyword>
<comment type="similarity">
    <text evidence="1">Belongs to the Gfo/Idh/MocA family.</text>
</comment>
<comment type="function">
    <text evidence="4">Catalyzes the initial reaction in the xylose utilization pathway by reducing D-xylose into xylitol. Xylose is a major component of hemicelluloses such as xylan. Most fungi utilize D-xylose via three enzymatic reactions, xylose reductase (XR), xylitol dehydrogenase (XDH), and xylulokinase, to form xylulose 5-phosphate, which enters pentose phosphate pathway.</text>
</comment>
<protein>
    <recommendedName>
        <fullName evidence="2">D-xylose reductase [NAD(P)H]</fullName>
        <ecNumber evidence="2">1.1.1.307</ecNumber>
    </recommendedName>
</protein>
<dbReference type="PANTHER" id="PTHR11732">
    <property type="entry name" value="ALDO/KETO REDUCTASE"/>
    <property type="match status" value="1"/>
</dbReference>
<dbReference type="SUPFAM" id="SSF51735">
    <property type="entry name" value="NAD(P)-binding Rossmann-fold domains"/>
    <property type="match status" value="1"/>
</dbReference>
<dbReference type="PRINTS" id="PR00069">
    <property type="entry name" value="ALDKETRDTASE"/>
</dbReference>
<comment type="catalytic activity">
    <reaction evidence="6">
        <text>xylitol + NAD(+) = D-xylose + NADH + H(+)</text>
        <dbReference type="Rhea" id="RHEA:27441"/>
        <dbReference type="ChEBI" id="CHEBI:15378"/>
        <dbReference type="ChEBI" id="CHEBI:17151"/>
        <dbReference type="ChEBI" id="CHEBI:53455"/>
        <dbReference type="ChEBI" id="CHEBI:57540"/>
        <dbReference type="ChEBI" id="CHEBI:57945"/>
        <dbReference type="EC" id="1.1.1.307"/>
    </reaction>
</comment>
<evidence type="ECO:0000259" key="9">
    <source>
        <dbReference type="Pfam" id="PF22725"/>
    </source>
</evidence>
<dbReference type="InterPro" id="IPR020471">
    <property type="entry name" value="AKR"/>
</dbReference>
<comment type="catalytic activity">
    <reaction evidence="5">
        <text>xylitol + NADP(+) = D-xylose + NADPH + H(+)</text>
        <dbReference type="Rhea" id="RHEA:27445"/>
        <dbReference type="ChEBI" id="CHEBI:15378"/>
        <dbReference type="ChEBI" id="CHEBI:17151"/>
        <dbReference type="ChEBI" id="CHEBI:53455"/>
        <dbReference type="ChEBI" id="CHEBI:57783"/>
        <dbReference type="ChEBI" id="CHEBI:58349"/>
        <dbReference type="EC" id="1.1.1.307"/>
    </reaction>
</comment>
<dbReference type="Gene3D" id="3.40.50.720">
    <property type="entry name" value="NAD(P)-binding Rossmann-like Domain"/>
    <property type="match status" value="1"/>
</dbReference>
<evidence type="ECO:0000256" key="5">
    <source>
        <dbReference type="ARBA" id="ARBA00047534"/>
    </source>
</evidence>
<comment type="caution">
    <text evidence="10">The sequence shown here is derived from an EMBL/GenBank/DDBJ whole genome shotgun (WGS) entry which is preliminary data.</text>
</comment>
<dbReference type="SUPFAM" id="SSF55347">
    <property type="entry name" value="Glyceraldehyde-3-phosphate dehydrogenase-like, C-terminal domain"/>
    <property type="match status" value="1"/>
</dbReference>
<evidence type="ECO:0000256" key="2">
    <source>
        <dbReference type="ARBA" id="ARBA00012845"/>
    </source>
</evidence>
<evidence type="ECO:0000259" key="8">
    <source>
        <dbReference type="Pfam" id="PF01408"/>
    </source>
</evidence>
<evidence type="ECO:0000256" key="6">
    <source>
        <dbReference type="ARBA" id="ARBA00049485"/>
    </source>
</evidence>
<dbReference type="Pfam" id="PF22725">
    <property type="entry name" value="GFO_IDH_MocA_C3"/>
    <property type="match status" value="1"/>
</dbReference>
<evidence type="ECO:0000313" key="10">
    <source>
        <dbReference type="EMBL" id="KAL2808788.1"/>
    </source>
</evidence>
<reference evidence="10 11" key="1">
    <citation type="submission" date="2024-07" db="EMBL/GenBank/DDBJ databases">
        <title>Section-level genome sequencing and comparative genomics of Aspergillus sections Usti and Cavernicolus.</title>
        <authorList>
            <consortium name="Lawrence Berkeley National Laboratory"/>
            <person name="Nybo J.L."/>
            <person name="Vesth T.C."/>
            <person name="Theobald S."/>
            <person name="Frisvad J.C."/>
            <person name="Larsen T.O."/>
            <person name="Kjaerboelling I."/>
            <person name="Rothschild-Mancinelli K."/>
            <person name="Lyhne E.K."/>
            <person name="Kogle M.E."/>
            <person name="Barry K."/>
            <person name="Clum A."/>
            <person name="Na H."/>
            <person name="Ledsgaard L."/>
            <person name="Lin J."/>
            <person name="Lipzen A."/>
            <person name="Kuo A."/>
            <person name="Riley R."/>
            <person name="Mondo S."/>
            <person name="Labutti K."/>
            <person name="Haridas S."/>
            <person name="Pangalinan J."/>
            <person name="Salamov A.A."/>
            <person name="Simmons B.A."/>
            <person name="Magnuson J.K."/>
            <person name="Chen J."/>
            <person name="Drula E."/>
            <person name="Henrissat B."/>
            <person name="Wiebenga A."/>
            <person name="Lubbers R.J."/>
            <person name="Gomes A.C."/>
            <person name="Makela M.R."/>
            <person name="Stajich J."/>
            <person name="Grigoriev I.V."/>
            <person name="Mortensen U.H."/>
            <person name="De Vries R.P."/>
            <person name="Baker S.E."/>
            <person name="Andersen M.R."/>
        </authorList>
    </citation>
    <scope>NUCLEOTIDE SEQUENCE [LARGE SCALE GENOMIC DNA]</scope>
    <source>
        <strain evidence="10 11">CBS 588.65</strain>
    </source>
</reference>
<evidence type="ECO:0000259" key="7">
    <source>
        <dbReference type="Pfam" id="PF00248"/>
    </source>
</evidence>
<evidence type="ECO:0000256" key="4">
    <source>
        <dbReference type="ARBA" id="ARBA00025065"/>
    </source>
</evidence>
<dbReference type="InterPro" id="IPR055170">
    <property type="entry name" value="GFO_IDH_MocA-like_dom"/>
</dbReference>
<dbReference type="InterPro" id="IPR036291">
    <property type="entry name" value="NAD(P)-bd_dom_sf"/>
</dbReference>
<dbReference type="PROSITE" id="PS00063">
    <property type="entry name" value="ALDOKETO_REDUCTASE_3"/>
    <property type="match status" value="1"/>
</dbReference>
<evidence type="ECO:0000313" key="11">
    <source>
        <dbReference type="Proteomes" id="UP001610334"/>
    </source>
</evidence>
<evidence type="ECO:0000256" key="1">
    <source>
        <dbReference type="ARBA" id="ARBA00010928"/>
    </source>
</evidence>
<dbReference type="Gene3D" id="3.30.360.10">
    <property type="entry name" value="Dihydrodipicolinate Reductase, domain 2"/>
    <property type="match status" value="1"/>
</dbReference>
<sequence>MLRFPRHCRGQQPWRTLAGTGRRAYSIALVGLGHRGYGRHFLSLHGSSSHSIVAACDISPQRISAFSKQHPDIPAYTSLPRLLRSHRPEFALVCVPHESHTDCTAALLQSGIPVLKEKPVAETLRDFSRLQTPFVKIGVAFQKRYEPQFVQLRQRLPEIGEVRSVKATLSFNITDLEATWRASSGVGVTEDAGCHMLDLVTWLFGVPSTLLARGVSSVRVNQEYGGEDISDVVLDWKSINRTATIHLSRVAHEWDEGITVTGTNGTLILDKYTILHFDPQGRLLWRDVFPPVEKQVLRSMAQQFGDWVTGRAPDFITSLDNVRETMAVVQAAKMSLSTGQIQQPGLLLPKMPTARTRRTLIGVPGVAGSMARYHHTARPRVSDLSFLLNTGSRIPAVGLGTRRAQQPGQIREAVRYALRAGYRHIDTAQSSGNEEEIGQGIRDSGLPRERIWVTTKLDNRRHTCVDEAVMSSLHALGLEYLDLFLMHWPVAVDPHDPGRQIPNWNFVKTWKAMNKIPRKYVQNIGVSNFGIPHLQRLLSDPSCRVVPAVNQIELHPYWPSPKLLKYCHDADIHCTAYSCLGSYNSPLLDCQTVADIAEKNRRTKQQVLLMWGLQRGTSVIPKSVHPARIEQNLSLDGWELSPEEMHRLNSLETRSKLCGGDWLPARVFEAE</sequence>
<evidence type="ECO:0000256" key="3">
    <source>
        <dbReference type="ARBA" id="ARBA00023002"/>
    </source>
</evidence>
<feature type="domain" description="Gfo/Idh/MocA-like oxidoreductase N-terminal" evidence="8">
    <location>
        <begin position="27"/>
        <end position="141"/>
    </location>
</feature>
<dbReference type="Proteomes" id="UP001610334">
    <property type="component" value="Unassembled WGS sequence"/>
</dbReference>
<dbReference type="InterPro" id="IPR018170">
    <property type="entry name" value="Aldo/ket_reductase_CS"/>
</dbReference>
<dbReference type="Gene3D" id="3.20.20.100">
    <property type="entry name" value="NADP-dependent oxidoreductase domain"/>
    <property type="match status" value="1"/>
</dbReference>
<dbReference type="Pfam" id="PF00248">
    <property type="entry name" value="Aldo_ket_red"/>
    <property type="match status" value="1"/>
</dbReference>
<dbReference type="InterPro" id="IPR023210">
    <property type="entry name" value="NADP_OxRdtase_dom"/>
</dbReference>